<evidence type="ECO:0000256" key="2">
    <source>
        <dbReference type="SAM" id="MobiDB-lite"/>
    </source>
</evidence>
<feature type="binding site" evidence="1">
    <location>
        <position position="331"/>
    </location>
    <ligand>
        <name>ATP</name>
        <dbReference type="ChEBI" id="CHEBI:30616"/>
    </ligand>
</feature>
<feature type="compositionally biased region" description="Low complexity" evidence="2">
    <location>
        <begin position="10"/>
        <end position="25"/>
    </location>
</feature>
<keyword evidence="1" id="KW-0067">ATP-binding</keyword>
<feature type="compositionally biased region" description="Low complexity" evidence="2">
    <location>
        <begin position="278"/>
        <end position="293"/>
    </location>
</feature>
<dbReference type="OrthoDB" id="289250at2759"/>
<dbReference type="EMBL" id="ML143451">
    <property type="protein sequence ID" value="TBU26094.1"/>
    <property type="molecule type" value="Genomic_DNA"/>
</dbReference>
<accession>A0A4Q9MFE5</accession>
<protein>
    <recommendedName>
        <fullName evidence="4">Protein kinase domain-containing protein</fullName>
    </recommendedName>
</protein>
<dbReference type="InterPro" id="IPR017441">
    <property type="entry name" value="Protein_kinase_ATP_BS"/>
</dbReference>
<reference evidence="3" key="1">
    <citation type="submission" date="2019-01" db="EMBL/GenBank/DDBJ databases">
        <title>Draft genome sequences of three monokaryotic isolates of the white-rot basidiomycete fungus Dichomitus squalens.</title>
        <authorList>
            <consortium name="DOE Joint Genome Institute"/>
            <person name="Lopez S.C."/>
            <person name="Andreopoulos B."/>
            <person name="Pangilinan J."/>
            <person name="Lipzen A."/>
            <person name="Riley R."/>
            <person name="Ahrendt S."/>
            <person name="Ng V."/>
            <person name="Barry K."/>
            <person name="Daum C."/>
            <person name="Grigoriev I.V."/>
            <person name="Hilden K.S."/>
            <person name="Makela M.R."/>
            <person name="de Vries R.P."/>
        </authorList>
    </citation>
    <scope>NUCLEOTIDE SEQUENCE [LARGE SCALE GENOMIC DNA]</scope>
    <source>
        <strain evidence="3">OM18370.1</strain>
    </source>
</reference>
<feature type="compositionally biased region" description="Low complexity" evidence="2">
    <location>
        <begin position="47"/>
        <end position="58"/>
    </location>
</feature>
<feature type="region of interest" description="Disordered" evidence="2">
    <location>
        <begin position="1"/>
        <end position="293"/>
    </location>
</feature>
<feature type="region of interest" description="Disordered" evidence="2">
    <location>
        <begin position="335"/>
        <end position="407"/>
    </location>
</feature>
<organism evidence="3">
    <name type="scientific">Dichomitus squalens</name>
    <dbReference type="NCBI Taxonomy" id="114155"/>
    <lineage>
        <taxon>Eukaryota</taxon>
        <taxon>Fungi</taxon>
        <taxon>Dikarya</taxon>
        <taxon>Basidiomycota</taxon>
        <taxon>Agaricomycotina</taxon>
        <taxon>Agaricomycetes</taxon>
        <taxon>Polyporales</taxon>
        <taxon>Polyporaceae</taxon>
        <taxon>Dichomitus</taxon>
    </lineage>
</organism>
<evidence type="ECO:0000313" key="3">
    <source>
        <dbReference type="EMBL" id="TBU26094.1"/>
    </source>
</evidence>
<proteinExistence type="predicted"/>
<feature type="compositionally biased region" description="Polar residues" evidence="2">
    <location>
        <begin position="117"/>
        <end position="128"/>
    </location>
</feature>
<feature type="compositionally biased region" description="Basic and acidic residues" evidence="2">
    <location>
        <begin position="70"/>
        <end position="89"/>
    </location>
</feature>
<evidence type="ECO:0000256" key="1">
    <source>
        <dbReference type="PROSITE-ProRule" id="PRU10141"/>
    </source>
</evidence>
<gene>
    <name evidence="3" type="ORF">BD311DRAFT_462605</name>
</gene>
<name>A0A4Q9MFE5_9APHY</name>
<dbReference type="GO" id="GO:0005524">
    <property type="term" value="F:ATP binding"/>
    <property type="evidence" value="ECO:0007669"/>
    <property type="project" value="UniProtKB-UniRule"/>
</dbReference>
<dbReference type="Proteomes" id="UP000292957">
    <property type="component" value="Unassembled WGS sequence"/>
</dbReference>
<sequence>MLESWSSHLSPCPSETSSTRSSHLSVYTAASSFSSPPPSPTGSKTYAFFASPFSDDAATPQPPPNPHSRQSSEPKSESEVSTDDKDTPKFAHKAPSRSLNAEFFGVSLLPTPPPSIRSLSHSTSVTNLRDTDAHSVLSDDPGSRDASMSPPPHRHRVALPPLSRFFPSRARYGSESDSPHPSPSSYERTNVRREFVLLDSDLSAPHGHGPSPDFYHAGEHTASPVDDLHPIARPLRPPSTQVTPTPTAPLEQHPEPAPGPAPTQLQSHSPPTPPPSEPELLLPTKPEPGATLSSSSLTLELVKPLGTGSFSSVWLARDTRGQLNALELVRKSSLARSKSLRGRRSRTIDGTRPTGRRREKARVGIENDNNDNDNDDACGPTPKSPLLSPKDEVPPNASAAWKEKERQKKAGGRLVAVKMTERAVCDASSRSRVSFVREVEVLRVSVSIVLCRSLVSRAVSPAPICVLLSLPYPVSALRRGLSRR</sequence>
<dbReference type="AlphaFoldDB" id="A0A4Q9MFE5"/>
<keyword evidence="1" id="KW-0547">Nucleotide-binding</keyword>
<dbReference type="PROSITE" id="PS00107">
    <property type="entry name" value="PROTEIN_KINASE_ATP"/>
    <property type="match status" value="1"/>
</dbReference>
<evidence type="ECO:0008006" key="4">
    <source>
        <dbReference type="Google" id="ProtNLM"/>
    </source>
</evidence>